<evidence type="ECO:0000313" key="4">
    <source>
        <dbReference type="EMBL" id="RVE67265.1"/>
    </source>
</evidence>
<organism evidence="4 5">
    <name type="scientific">Oryzias javanicus</name>
    <name type="common">Javanese ricefish</name>
    <name type="synonym">Aplocheilus javanicus</name>
    <dbReference type="NCBI Taxonomy" id="123683"/>
    <lineage>
        <taxon>Eukaryota</taxon>
        <taxon>Metazoa</taxon>
        <taxon>Chordata</taxon>
        <taxon>Craniata</taxon>
        <taxon>Vertebrata</taxon>
        <taxon>Euteleostomi</taxon>
        <taxon>Actinopterygii</taxon>
        <taxon>Neopterygii</taxon>
        <taxon>Teleostei</taxon>
        <taxon>Neoteleostei</taxon>
        <taxon>Acanthomorphata</taxon>
        <taxon>Ovalentaria</taxon>
        <taxon>Atherinomorphae</taxon>
        <taxon>Beloniformes</taxon>
        <taxon>Adrianichthyidae</taxon>
        <taxon>Oryziinae</taxon>
        <taxon>Oryzias</taxon>
    </lineage>
</organism>
<evidence type="ECO:0000256" key="2">
    <source>
        <dbReference type="SAM" id="MobiDB-lite"/>
    </source>
</evidence>
<name>A0A437CX71_ORYJA</name>
<keyword evidence="1" id="KW-0175">Coiled coil</keyword>
<proteinExistence type="predicted"/>
<dbReference type="AlphaFoldDB" id="A0A437CX71"/>
<reference evidence="4 5" key="2">
    <citation type="submission" date="2019-01" db="EMBL/GenBank/DDBJ databases">
        <title>A chromosome length genome reference of the Java medaka (oryzias javanicus).</title>
        <authorList>
            <person name="Herpin A."/>
            <person name="Takehana Y."/>
            <person name="Naruse K."/>
            <person name="Ansai S."/>
            <person name="Kawaguchi M."/>
        </authorList>
    </citation>
    <scope>NUCLEOTIDE SEQUENCE [LARGE SCALE GENOMIC DNA]</scope>
    <source>
        <strain evidence="4">RS831</strain>
        <tissue evidence="4">Whole body</tissue>
    </source>
</reference>
<feature type="signal peptide" evidence="3">
    <location>
        <begin position="1"/>
        <end position="26"/>
    </location>
</feature>
<feature type="compositionally biased region" description="Basic and acidic residues" evidence="2">
    <location>
        <begin position="83"/>
        <end position="94"/>
    </location>
</feature>
<keyword evidence="5" id="KW-1185">Reference proteome</keyword>
<feature type="coiled-coil region" evidence="1">
    <location>
        <begin position="94"/>
        <end position="135"/>
    </location>
</feature>
<evidence type="ECO:0008006" key="6">
    <source>
        <dbReference type="Google" id="ProtNLM"/>
    </source>
</evidence>
<evidence type="ECO:0000256" key="1">
    <source>
        <dbReference type="SAM" id="Coils"/>
    </source>
</evidence>
<reference evidence="4 5" key="1">
    <citation type="submission" date="2018-11" db="EMBL/GenBank/DDBJ databases">
        <authorList>
            <person name="Lopez-Roques C."/>
            <person name="Donnadieu C."/>
            <person name="Bouchez O."/>
            <person name="Klopp C."/>
            <person name="Cabau C."/>
            <person name="Zahm M."/>
        </authorList>
    </citation>
    <scope>NUCLEOTIDE SEQUENCE [LARGE SCALE GENOMIC DNA]</scope>
    <source>
        <strain evidence="4">RS831</strain>
        <tissue evidence="4">Whole body</tissue>
    </source>
</reference>
<gene>
    <name evidence="4" type="ORF">OJAV_G00115430</name>
</gene>
<evidence type="ECO:0000256" key="3">
    <source>
        <dbReference type="SAM" id="SignalP"/>
    </source>
</evidence>
<evidence type="ECO:0000313" key="5">
    <source>
        <dbReference type="Proteomes" id="UP000283210"/>
    </source>
</evidence>
<protein>
    <recommendedName>
        <fullName evidence="6">IF rod domain-containing protein</fullName>
    </recommendedName>
</protein>
<sequence length="163" mass="18300">MRLYGILLLFCLLASLGLLTVLLGQAREMEMIREKTRSLDAIAVDYRQTLEYDSGFRRSLEALVAQGEATASGLEESVSGMDAEQKRGETDVCVEETKRKQEELESLEKTHQQTLESLNAEVNVWKEEVVRAKARLTAYSPICDHLKNGTEPSFRKLCGNKSS</sequence>
<dbReference type="EMBL" id="CM012447">
    <property type="protein sequence ID" value="RVE67265.1"/>
    <property type="molecule type" value="Genomic_DNA"/>
</dbReference>
<dbReference type="Proteomes" id="UP000283210">
    <property type="component" value="Chromosome 11"/>
</dbReference>
<accession>A0A437CX71</accession>
<feature type="chain" id="PRO_5019400744" description="IF rod domain-containing protein" evidence="3">
    <location>
        <begin position="27"/>
        <end position="163"/>
    </location>
</feature>
<keyword evidence="3" id="KW-0732">Signal</keyword>
<feature type="region of interest" description="Disordered" evidence="2">
    <location>
        <begin position="70"/>
        <end position="94"/>
    </location>
</feature>